<evidence type="ECO:0000313" key="1">
    <source>
        <dbReference type="EMBL" id="CYX39229.1"/>
    </source>
</evidence>
<dbReference type="Proteomes" id="UP000072353">
    <property type="component" value="Unassembled WGS sequence"/>
</dbReference>
<protein>
    <recommendedName>
        <fullName evidence="3">Transposase</fullName>
    </recommendedName>
</protein>
<dbReference type="RefSeq" id="WP_153597631.1">
    <property type="nucleotide sequence ID" value="NZ_CEJD01000007.1"/>
</dbReference>
<comment type="caution">
    <text evidence="1">The sequence shown here is derived from an EMBL/GenBank/DDBJ whole genome shotgun (WGS) entry which is preliminary data.</text>
</comment>
<dbReference type="EMBL" id="FILL01000006">
    <property type="protein sequence ID" value="CYX39229.1"/>
    <property type="molecule type" value="Genomic_DNA"/>
</dbReference>
<dbReference type="AlphaFoldDB" id="A0AB33U7Y2"/>
<organism evidence="1 2">
    <name type="scientific">Streptococcus suis</name>
    <dbReference type="NCBI Taxonomy" id="1307"/>
    <lineage>
        <taxon>Bacteria</taxon>
        <taxon>Bacillati</taxon>
        <taxon>Bacillota</taxon>
        <taxon>Bacilli</taxon>
        <taxon>Lactobacillales</taxon>
        <taxon>Streptococcaceae</taxon>
        <taxon>Streptococcus</taxon>
    </lineage>
</organism>
<reference evidence="1 2" key="1">
    <citation type="submission" date="2016-02" db="EMBL/GenBank/DDBJ databases">
        <authorList>
            <consortium name="Pathogen Informatics"/>
        </authorList>
    </citation>
    <scope>NUCLEOTIDE SEQUENCE [LARGE SCALE GENOMIC DNA]</scope>
    <source>
        <strain evidence="1 2">SS975</strain>
    </source>
</reference>
<proteinExistence type="predicted"/>
<sequence>MGPRRREASGADFENTIPAHHQQSFIEDVGYRNASLLANVDLVPF</sequence>
<name>A0AB33U7Y2_STRSU</name>
<evidence type="ECO:0000313" key="2">
    <source>
        <dbReference type="Proteomes" id="UP000072353"/>
    </source>
</evidence>
<gene>
    <name evidence="1" type="ORF">ERS132521_00867</name>
</gene>
<accession>A0AB33U7Y2</accession>
<evidence type="ECO:0008006" key="3">
    <source>
        <dbReference type="Google" id="ProtNLM"/>
    </source>
</evidence>